<keyword evidence="9" id="KW-0539">Nucleus</keyword>
<gene>
    <name evidence="12" type="ORF">CXG81DRAFT_29076</name>
</gene>
<proteinExistence type="inferred from homology"/>
<dbReference type="InterPro" id="IPR041897">
    <property type="entry name" value="INTS11-like_MBL-fold"/>
</dbReference>
<evidence type="ECO:0000259" key="10">
    <source>
        <dbReference type="SMART" id="SM00849"/>
    </source>
</evidence>
<evidence type="ECO:0000256" key="4">
    <source>
        <dbReference type="ARBA" id="ARBA00007093"/>
    </source>
</evidence>
<dbReference type="Pfam" id="PF07521">
    <property type="entry name" value="RMMBL"/>
    <property type="match status" value="1"/>
</dbReference>
<comment type="subcellular location">
    <subcellularLocation>
        <location evidence="3">Cytoplasm</location>
    </subcellularLocation>
    <subcellularLocation>
        <location evidence="2">Nucleus</location>
    </subcellularLocation>
</comment>
<keyword evidence="13" id="KW-1185">Reference proteome</keyword>
<dbReference type="Proteomes" id="UP000274922">
    <property type="component" value="Unassembled WGS sequence"/>
</dbReference>
<evidence type="ECO:0000259" key="11">
    <source>
        <dbReference type="SMART" id="SM01027"/>
    </source>
</evidence>
<dbReference type="CDD" id="cd16291">
    <property type="entry name" value="INTS11-like_MBL-fold"/>
    <property type="match status" value="1"/>
</dbReference>
<dbReference type="EMBL" id="ML014112">
    <property type="protein sequence ID" value="RKP04221.1"/>
    <property type="molecule type" value="Genomic_DNA"/>
</dbReference>
<evidence type="ECO:0000256" key="3">
    <source>
        <dbReference type="ARBA" id="ARBA00004496"/>
    </source>
</evidence>
<dbReference type="FunFam" id="3.60.15.10:FF:000028">
    <property type="entry name" value="Integrator complex subunit 11 isoform X3"/>
    <property type="match status" value="1"/>
</dbReference>
<evidence type="ECO:0000256" key="1">
    <source>
        <dbReference type="ARBA" id="ARBA00001947"/>
    </source>
</evidence>
<accession>A0A4P9XG62</accession>
<dbReference type="Gene3D" id="3.40.50.10890">
    <property type="match status" value="1"/>
</dbReference>
<dbReference type="FunFam" id="3.40.50.10890:FF:000002">
    <property type="entry name" value="Integrator complex subunit 11"/>
    <property type="match status" value="1"/>
</dbReference>
<evidence type="ECO:0000313" key="12">
    <source>
        <dbReference type="EMBL" id="RKP04221.1"/>
    </source>
</evidence>
<dbReference type="AlphaFoldDB" id="A0A4P9XG62"/>
<dbReference type="SMART" id="SM01027">
    <property type="entry name" value="Beta-Casp"/>
    <property type="match status" value="1"/>
</dbReference>
<dbReference type="STRING" id="1555241.A0A4P9XG62"/>
<feature type="domain" description="Beta-Casp" evidence="11">
    <location>
        <begin position="244"/>
        <end position="362"/>
    </location>
</feature>
<dbReference type="GO" id="GO:0046872">
    <property type="term" value="F:metal ion binding"/>
    <property type="evidence" value="ECO:0007669"/>
    <property type="project" value="UniProtKB-KW"/>
</dbReference>
<dbReference type="SMART" id="SM00849">
    <property type="entry name" value="Lactamase_B"/>
    <property type="match status" value="1"/>
</dbReference>
<evidence type="ECO:0000256" key="7">
    <source>
        <dbReference type="ARBA" id="ARBA00022801"/>
    </source>
</evidence>
<dbReference type="GO" id="GO:0004521">
    <property type="term" value="F:RNA endonuclease activity"/>
    <property type="evidence" value="ECO:0007669"/>
    <property type="project" value="TreeGrafter"/>
</dbReference>
<comment type="cofactor">
    <cofactor evidence="1">
        <name>Zn(2+)</name>
        <dbReference type="ChEBI" id="CHEBI:29105"/>
    </cofactor>
</comment>
<organism evidence="12 13">
    <name type="scientific">Caulochytrium protostelioides</name>
    <dbReference type="NCBI Taxonomy" id="1555241"/>
    <lineage>
        <taxon>Eukaryota</taxon>
        <taxon>Fungi</taxon>
        <taxon>Fungi incertae sedis</taxon>
        <taxon>Chytridiomycota</taxon>
        <taxon>Chytridiomycota incertae sedis</taxon>
        <taxon>Chytridiomycetes</taxon>
        <taxon>Caulochytriales</taxon>
        <taxon>Caulochytriaceae</taxon>
        <taxon>Caulochytrium</taxon>
    </lineage>
</organism>
<keyword evidence="6" id="KW-0479">Metal-binding</keyword>
<dbReference type="GO" id="GO:0005634">
    <property type="term" value="C:nucleus"/>
    <property type="evidence" value="ECO:0007669"/>
    <property type="project" value="UniProtKB-SubCell"/>
</dbReference>
<dbReference type="Pfam" id="PF16661">
    <property type="entry name" value="Lactamase_B_6"/>
    <property type="match status" value="1"/>
</dbReference>
<dbReference type="PANTHER" id="PTHR11203">
    <property type="entry name" value="CLEAVAGE AND POLYADENYLATION SPECIFICITY FACTOR FAMILY MEMBER"/>
    <property type="match status" value="1"/>
</dbReference>
<dbReference type="InterPro" id="IPR036866">
    <property type="entry name" value="RibonucZ/Hydroxyglut_hydro"/>
</dbReference>
<comment type="similarity">
    <text evidence="4">Belongs to the metallo-beta-lactamase superfamily. RNA-metabolizing metallo-beta-lactamase-like family. INTS11 subfamily.</text>
</comment>
<dbReference type="InterPro" id="IPR011108">
    <property type="entry name" value="RMMBL"/>
</dbReference>
<sequence length="468" mass="51768">MTIRVVPLGAGQDVGRSCILLSLGGKNIMLDCGMHMGYQDARRFPDFDYISRTGQFTDIIDCVIISHFHLDHCGALPYFTEVCGYDGPIYATYPTKAIMPVLLEDMRKVMTGHRAGPAPFTSADIAACMDKVIPIDLMQTHPVDDELAIRVYYAGHVLGAGMFHLQVGHESVVYTGDYNMTPDRHLGAAWIDQCRPDLLITESTYATMIRSSKRARERDFLQKIHECVAQGGKVLVPVFALGRAQELCILVEDYWARMDMDCPVFFSAGLTERANAYYKLFIGWTNEKIKTSFVDHNVFDFRYIKPWDASLVSHAGPMLLFATPGMLHGGISLEVFAQWCGDPKNMIILPGYCAVGTAGAKVLSGAREIQIDPRQTVTVNMAVANLSFSAHADAKGILQLITMCRPRHVMLVHGERTKMPVLKERIERELGIPCHTPANGTAVHLDTAPRVPVRIDRGAVAVVVAERG</sequence>
<dbReference type="PANTHER" id="PTHR11203:SF37">
    <property type="entry name" value="INTEGRATOR COMPLEX SUBUNIT 11"/>
    <property type="match status" value="1"/>
</dbReference>
<dbReference type="Pfam" id="PF10996">
    <property type="entry name" value="Beta-Casp"/>
    <property type="match status" value="1"/>
</dbReference>
<evidence type="ECO:0000256" key="2">
    <source>
        <dbReference type="ARBA" id="ARBA00004123"/>
    </source>
</evidence>
<keyword evidence="7" id="KW-0378">Hydrolase</keyword>
<evidence type="ECO:0008006" key="14">
    <source>
        <dbReference type="Google" id="ProtNLM"/>
    </source>
</evidence>
<protein>
    <recommendedName>
        <fullName evidence="14">Metallo-hydrolase/oxidoreductase</fullName>
    </recommendedName>
</protein>
<dbReference type="OrthoDB" id="10249535at2759"/>
<evidence type="ECO:0000256" key="6">
    <source>
        <dbReference type="ARBA" id="ARBA00022723"/>
    </source>
</evidence>
<dbReference type="GO" id="GO:0005737">
    <property type="term" value="C:cytoplasm"/>
    <property type="evidence" value="ECO:0007669"/>
    <property type="project" value="UniProtKB-SubCell"/>
</dbReference>
<dbReference type="InterPro" id="IPR050698">
    <property type="entry name" value="MBL"/>
</dbReference>
<dbReference type="GO" id="GO:0016787">
    <property type="term" value="F:hydrolase activity"/>
    <property type="evidence" value="ECO:0007669"/>
    <property type="project" value="UniProtKB-KW"/>
</dbReference>
<name>A0A4P9XG62_9FUNG</name>
<evidence type="ECO:0000256" key="9">
    <source>
        <dbReference type="ARBA" id="ARBA00023242"/>
    </source>
</evidence>
<dbReference type="SUPFAM" id="SSF56281">
    <property type="entry name" value="Metallo-hydrolase/oxidoreductase"/>
    <property type="match status" value="1"/>
</dbReference>
<feature type="domain" description="Metallo-beta-lactamase" evidence="10">
    <location>
        <begin position="15"/>
        <end position="232"/>
    </location>
</feature>
<dbReference type="Gene3D" id="3.60.15.10">
    <property type="entry name" value="Ribonuclease Z/Hydroxyacylglutathione hydrolase-like"/>
    <property type="match status" value="1"/>
</dbReference>
<keyword evidence="8" id="KW-0862">Zinc</keyword>
<dbReference type="InterPro" id="IPR001279">
    <property type="entry name" value="Metallo-B-lactamas"/>
</dbReference>
<evidence type="ECO:0000313" key="13">
    <source>
        <dbReference type="Proteomes" id="UP000274922"/>
    </source>
</evidence>
<dbReference type="InterPro" id="IPR022712">
    <property type="entry name" value="Beta_Casp"/>
</dbReference>
<dbReference type="GO" id="GO:0016180">
    <property type="term" value="P:snRNA processing"/>
    <property type="evidence" value="ECO:0007669"/>
    <property type="project" value="TreeGrafter"/>
</dbReference>
<reference evidence="13" key="1">
    <citation type="journal article" date="2018" name="Nat. Microbiol.">
        <title>Leveraging single-cell genomics to expand the fungal tree of life.</title>
        <authorList>
            <person name="Ahrendt S.R."/>
            <person name="Quandt C.A."/>
            <person name="Ciobanu D."/>
            <person name="Clum A."/>
            <person name="Salamov A."/>
            <person name="Andreopoulos B."/>
            <person name="Cheng J.F."/>
            <person name="Woyke T."/>
            <person name="Pelin A."/>
            <person name="Henrissat B."/>
            <person name="Reynolds N.K."/>
            <person name="Benny G.L."/>
            <person name="Smith M.E."/>
            <person name="James T.Y."/>
            <person name="Grigoriev I.V."/>
        </authorList>
    </citation>
    <scope>NUCLEOTIDE SEQUENCE [LARGE SCALE GENOMIC DNA]</scope>
    <source>
        <strain evidence="13">ATCC 52028</strain>
    </source>
</reference>
<evidence type="ECO:0000256" key="8">
    <source>
        <dbReference type="ARBA" id="ARBA00022833"/>
    </source>
</evidence>
<evidence type="ECO:0000256" key="5">
    <source>
        <dbReference type="ARBA" id="ARBA00022490"/>
    </source>
</evidence>
<keyword evidence="5" id="KW-0963">Cytoplasm</keyword>